<dbReference type="PRINTS" id="PR00080">
    <property type="entry name" value="SDRFAMILY"/>
</dbReference>
<keyword evidence="5" id="KW-1185">Reference proteome</keyword>
<dbReference type="AlphaFoldDB" id="A0A1A9WPM3"/>
<reference evidence="4" key="2">
    <citation type="submission" date="2020-05" db="UniProtKB">
        <authorList>
            <consortium name="EnsemblMetazoa"/>
        </authorList>
    </citation>
    <scope>IDENTIFICATION</scope>
    <source>
        <strain evidence="4">IAEA</strain>
    </source>
</reference>
<dbReference type="FunFam" id="3.40.50.720:FF:000047">
    <property type="entry name" value="NADP-dependent L-serine/L-allo-threonine dehydrogenase"/>
    <property type="match status" value="1"/>
</dbReference>
<dbReference type="Proteomes" id="UP000091820">
    <property type="component" value="Unassembled WGS sequence"/>
</dbReference>
<dbReference type="SUPFAM" id="SSF51735">
    <property type="entry name" value="NAD(P)-binding Rossmann-fold domains"/>
    <property type="match status" value="1"/>
</dbReference>
<evidence type="ECO:0000256" key="2">
    <source>
        <dbReference type="ARBA" id="ARBA00023002"/>
    </source>
</evidence>
<accession>A0A1A9WPM3</accession>
<dbReference type="InterPro" id="IPR036291">
    <property type="entry name" value="NAD(P)-bd_dom_sf"/>
</dbReference>
<dbReference type="Pfam" id="PF00106">
    <property type="entry name" value="adh_short"/>
    <property type="match status" value="1"/>
</dbReference>
<dbReference type="EnsemblMetazoa" id="GBRI027311-RA">
    <property type="protein sequence ID" value="GBRI027311-PA"/>
    <property type="gene ID" value="GBRI027311"/>
</dbReference>
<name>A0A1A9WPM3_9MUSC</name>
<reference evidence="5" key="1">
    <citation type="submission" date="2014-03" db="EMBL/GenBank/DDBJ databases">
        <authorList>
            <person name="Aksoy S."/>
            <person name="Warren W."/>
            <person name="Wilson R.K."/>
        </authorList>
    </citation>
    <scope>NUCLEOTIDE SEQUENCE [LARGE SCALE GENOMIC DNA]</scope>
    <source>
        <strain evidence="5">IAEA</strain>
    </source>
</reference>
<evidence type="ECO:0008006" key="6">
    <source>
        <dbReference type="Google" id="ProtNLM"/>
    </source>
</evidence>
<dbReference type="PANTHER" id="PTHR43115:SF4">
    <property type="entry name" value="DEHYDROGENASE_REDUCTASE SDR FAMILY MEMBER 11"/>
    <property type="match status" value="1"/>
</dbReference>
<keyword evidence="2" id="KW-0560">Oxidoreductase</keyword>
<evidence type="ECO:0000256" key="3">
    <source>
        <dbReference type="RuleBase" id="RU000363"/>
    </source>
</evidence>
<evidence type="ECO:0000313" key="5">
    <source>
        <dbReference type="Proteomes" id="UP000091820"/>
    </source>
</evidence>
<dbReference type="STRING" id="37001.A0A1A9WPM3"/>
<sequence>MERWLNKVAVVTGASSGIGAATAKDLVQAGLQVVGLARRVDRVEELKHQLPADKRQYLTAIKCDVTDVESVNEAFKQIFRKFDGIDILVNNAGRIVGGQLCTMDIAEVQNILQTNVMGVIHCTQHAFKSMKERNVNGHVIIINSIAGHNVVSGAHGETPVTNVYSPSKYALTAITEIYRREFSGLGTKIKITSISPALVETELVGEHVKRLAKDHILSPHDISNAVIYTLSTPPHVQVHDIIIKPLGDLF</sequence>
<dbReference type="PANTHER" id="PTHR43115">
    <property type="entry name" value="DEHYDROGENASE/REDUCTASE SDR FAMILY MEMBER 11"/>
    <property type="match status" value="1"/>
</dbReference>
<organism evidence="4 5">
    <name type="scientific">Glossina brevipalpis</name>
    <dbReference type="NCBI Taxonomy" id="37001"/>
    <lineage>
        <taxon>Eukaryota</taxon>
        <taxon>Metazoa</taxon>
        <taxon>Ecdysozoa</taxon>
        <taxon>Arthropoda</taxon>
        <taxon>Hexapoda</taxon>
        <taxon>Insecta</taxon>
        <taxon>Pterygota</taxon>
        <taxon>Neoptera</taxon>
        <taxon>Endopterygota</taxon>
        <taxon>Diptera</taxon>
        <taxon>Brachycera</taxon>
        <taxon>Muscomorpha</taxon>
        <taxon>Hippoboscoidea</taxon>
        <taxon>Glossinidae</taxon>
        <taxon>Glossina</taxon>
    </lineage>
</organism>
<evidence type="ECO:0000256" key="1">
    <source>
        <dbReference type="ARBA" id="ARBA00006484"/>
    </source>
</evidence>
<dbReference type="GO" id="GO:0016616">
    <property type="term" value="F:oxidoreductase activity, acting on the CH-OH group of donors, NAD or NADP as acceptor"/>
    <property type="evidence" value="ECO:0007669"/>
    <property type="project" value="UniProtKB-ARBA"/>
</dbReference>
<dbReference type="Gene3D" id="3.40.50.720">
    <property type="entry name" value="NAD(P)-binding Rossmann-like Domain"/>
    <property type="match status" value="1"/>
</dbReference>
<proteinExistence type="inferred from homology"/>
<evidence type="ECO:0000313" key="4">
    <source>
        <dbReference type="EnsemblMetazoa" id="GBRI027311-PA"/>
    </source>
</evidence>
<dbReference type="InterPro" id="IPR002347">
    <property type="entry name" value="SDR_fam"/>
</dbReference>
<dbReference type="PRINTS" id="PR00081">
    <property type="entry name" value="GDHRDH"/>
</dbReference>
<dbReference type="VEuPathDB" id="VectorBase:GBRI027311"/>
<protein>
    <recommendedName>
        <fullName evidence="6">Dehydrogenase</fullName>
    </recommendedName>
</protein>
<comment type="similarity">
    <text evidence="1 3">Belongs to the short-chain dehydrogenases/reductases (SDR) family.</text>
</comment>